<dbReference type="InterPro" id="IPR006037">
    <property type="entry name" value="RCK_C"/>
</dbReference>
<comment type="subcellular location">
    <subcellularLocation>
        <location evidence="1">Membrane</location>
        <topology evidence="1">Multi-pass membrane protein</topology>
    </subcellularLocation>
</comment>
<keyword evidence="5 7" id="KW-1133">Transmembrane helix</keyword>
<evidence type="ECO:0000313" key="9">
    <source>
        <dbReference type="EMBL" id="AVQ02069.1"/>
    </source>
</evidence>
<dbReference type="InterPro" id="IPR004680">
    <property type="entry name" value="Cit_transptr-like_dom"/>
</dbReference>
<evidence type="ECO:0000256" key="1">
    <source>
        <dbReference type="ARBA" id="ARBA00004141"/>
    </source>
</evidence>
<dbReference type="Pfam" id="PF02080">
    <property type="entry name" value="TrkA_C"/>
    <property type="match status" value="2"/>
</dbReference>
<protein>
    <submittedName>
        <fullName evidence="9">SLC13 family permease</fullName>
    </submittedName>
</protein>
<organism evidence="9 10">
    <name type="scientific">Caulobacter segnis</name>
    <dbReference type="NCBI Taxonomy" id="88688"/>
    <lineage>
        <taxon>Bacteria</taxon>
        <taxon>Pseudomonadati</taxon>
        <taxon>Pseudomonadota</taxon>
        <taxon>Alphaproteobacteria</taxon>
        <taxon>Caulobacterales</taxon>
        <taxon>Caulobacteraceae</taxon>
        <taxon>Caulobacter</taxon>
    </lineage>
</organism>
<evidence type="ECO:0000259" key="8">
    <source>
        <dbReference type="PROSITE" id="PS51202"/>
    </source>
</evidence>
<feature type="transmembrane region" description="Helical" evidence="7">
    <location>
        <begin position="180"/>
        <end position="199"/>
    </location>
</feature>
<feature type="domain" description="RCK C-terminal" evidence="8">
    <location>
        <begin position="298"/>
        <end position="383"/>
    </location>
</feature>
<feature type="transmembrane region" description="Helical" evidence="7">
    <location>
        <begin position="473"/>
        <end position="496"/>
    </location>
</feature>
<dbReference type="RefSeq" id="WP_013078994.1">
    <property type="nucleotide sequence ID" value="NZ_CP027850.1"/>
</dbReference>
<accession>A0ABM6TFZ2</accession>
<name>A0ABM6TFZ2_9CAUL</name>
<dbReference type="PANTHER" id="PTHR43652:SF2">
    <property type="entry name" value="BASIC AMINO ACID ANTIPORTER YFCC-RELATED"/>
    <property type="match status" value="1"/>
</dbReference>
<proteinExistence type="predicted"/>
<evidence type="ECO:0000313" key="10">
    <source>
        <dbReference type="Proteomes" id="UP000240527"/>
    </source>
</evidence>
<dbReference type="InterPro" id="IPR051679">
    <property type="entry name" value="DASS-Related_Transporters"/>
</dbReference>
<feature type="transmembrane region" description="Helical" evidence="7">
    <location>
        <begin position="96"/>
        <end position="118"/>
    </location>
</feature>
<dbReference type="PANTHER" id="PTHR43652">
    <property type="entry name" value="BASIC AMINO ACID ANTIPORTER YFCC-RELATED"/>
    <property type="match status" value="1"/>
</dbReference>
<feature type="domain" description="RCK C-terminal" evidence="8">
    <location>
        <begin position="207"/>
        <end position="291"/>
    </location>
</feature>
<dbReference type="Pfam" id="PF03600">
    <property type="entry name" value="CitMHS"/>
    <property type="match status" value="1"/>
</dbReference>
<sequence length="593" mass="61972">MTLQQGLSFGLIGATVLCFLWGRWRYDLIALGALAVGVVTGLIPVKSAFDGFSNDIVVIIASALVLSAAVSRSGLVDRLMAPLLPRLVSERSQVPVLVTVTTLLSMMTKNVGALALMMPSALQIAKRTGVSPGRLLMPMSFGSLVGGLAVLVGTSPNIIVSEVRGRALGEPFRMFDFMPVGGSLAVLTIIYLAVAYRLLPKHRTAAIDVDAALAANAYVTEVEAPEGWRFASGRVADLRAAAEGAVSVVAILRGRKRMASPHANRRILPGDQLLLEGEQQALNELIVKAGLKLTDADRPVVMNEPTEEVRVVEAVIGAESDLIGHTARSLKLNEAHGVNLLGVSRSGYRMAGRLATVRLKAGDILVLQGAEQQLPLALSALGCLPLAEREVRLGGARHILLPTGILIVAMLLVAFGVLPAAVGFFGAAVLVIATGALRMREAYAALEGPVLVLVAAMIPVSDTVQSTGGADLIAGWLSGAFHGLPPLVTLTAMMAVAMAATPFLNNAATVLIVAPIGMGLAERLGLSPDPFLMAVAVGAGCDFLTPIGHQCNTLVLAPGGYRFGDYARLGAPLTVMILVVAPALIAFFWPFVR</sequence>
<feature type="transmembrane region" description="Helical" evidence="7">
    <location>
        <begin position="421"/>
        <end position="437"/>
    </location>
</feature>
<dbReference type="Proteomes" id="UP000240527">
    <property type="component" value="Chromosome"/>
</dbReference>
<keyword evidence="10" id="KW-1185">Reference proteome</keyword>
<keyword evidence="2" id="KW-0813">Transport</keyword>
<feature type="transmembrane region" description="Helical" evidence="7">
    <location>
        <begin position="503"/>
        <end position="521"/>
    </location>
</feature>
<dbReference type="SUPFAM" id="SSF116726">
    <property type="entry name" value="TrkA C-terminal domain-like"/>
    <property type="match status" value="2"/>
</dbReference>
<evidence type="ECO:0000256" key="4">
    <source>
        <dbReference type="ARBA" id="ARBA00022737"/>
    </source>
</evidence>
<dbReference type="InterPro" id="IPR036721">
    <property type="entry name" value="RCK_C_sf"/>
</dbReference>
<keyword evidence="6 7" id="KW-0472">Membrane</keyword>
<keyword evidence="4" id="KW-0677">Repeat</keyword>
<feature type="transmembrane region" description="Helical" evidence="7">
    <location>
        <begin position="569"/>
        <end position="592"/>
    </location>
</feature>
<dbReference type="EMBL" id="CP027850">
    <property type="protein sequence ID" value="AVQ02069.1"/>
    <property type="molecule type" value="Genomic_DNA"/>
</dbReference>
<gene>
    <name evidence="9" type="ORF">B7G68_09565</name>
</gene>
<evidence type="ECO:0000256" key="3">
    <source>
        <dbReference type="ARBA" id="ARBA00022692"/>
    </source>
</evidence>
<feature type="transmembrane region" description="Helical" evidence="7">
    <location>
        <begin position="30"/>
        <end position="49"/>
    </location>
</feature>
<evidence type="ECO:0000256" key="7">
    <source>
        <dbReference type="SAM" id="Phobius"/>
    </source>
</evidence>
<reference evidence="9 10" key="1">
    <citation type="journal article" date="2015" name="Biotechnol. Bioeng.">
        <title>Genome sequence and phenotypic characterization of Caulobacter segnis.</title>
        <authorList>
            <person name="Patel S."/>
            <person name="Fletcher B."/>
            <person name="Scott D.C."/>
            <person name="Ely B."/>
        </authorList>
    </citation>
    <scope>NUCLEOTIDE SEQUENCE [LARGE SCALE GENOMIC DNA]</scope>
    <source>
        <strain evidence="9 10">TK0059</strain>
    </source>
</reference>
<evidence type="ECO:0000256" key="5">
    <source>
        <dbReference type="ARBA" id="ARBA00022989"/>
    </source>
</evidence>
<dbReference type="Gene3D" id="3.30.70.1450">
    <property type="entry name" value="Regulator of K+ conductance, C-terminal domain"/>
    <property type="match status" value="2"/>
</dbReference>
<feature type="transmembrane region" description="Helical" evidence="7">
    <location>
        <begin position="444"/>
        <end position="461"/>
    </location>
</feature>
<evidence type="ECO:0000256" key="6">
    <source>
        <dbReference type="ARBA" id="ARBA00023136"/>
    </source>
</evidence>
<evidence type="ECO:0000256" key="2">
    <source>
        <dbReference type="ARBA" id="ARBA00022448"/>
    </source>
</evidence>
<keyword evidence="3 7" id="KW-0812">Transmembrane</keyword>
<feature type="transmembrane region" description="Helical" evidence="7">
    <location>
        <begin position="56"/>
        <end position="76"/>
    </location>
</feature>
<dbReference type="PROSITE" id="PS51202">
    <property type="entry name" value="RCK_C"/>
    <property type="match status" value="2"/>
</dbReference>
<feature type="transmembrane region" description="Helical" evidence="7">
    <location>
        <begin position="399"/>
        <end position="415"/>
    </location>
</feature>
<feature type="transmembrane region" description="Helical" evidence="7">
    <location>
        <begin position="139"/>
        <end position="160"/>
    </location>
</feature>
<feature type="transmembrane region" description="Helical" evidence="7">
    <location>
        <begin position="7"/>
        <end position="24"/>
    </location>
</feature>